<reference evidence="12 13" key="1">
    <citation type="journal article" date="2012" name="Nucleic Acids Res.">
        <title>Sequencing of the smallest Apicomplexan genome from the human pathogen Babesia microti.</title>
        <authorList>
            <person name="Cornillot E."/>
            <person name="Hadj-Kaddour K."/>
            <person name="Dassouli A."/>
            <person name="Noel B."/>
            <person name="Ranwez V."/>
            <person name="Vacherie B."/>
            <person name="Augagneur Y."/>
            <person name="Bres V."/>
            <person name="Duclos A."/>
            <person name="Randazzo S."/>
            <person name="Carcy B."/>
            <person name="Debierre-Grockiego F."/>
            <person name="Delbecq S."/>
            <person name="Moubri-Menage K."/>
            <person name="Shams-Eldin H."/>
            <person name="Usmani-Brown S."/>
            <person name="Bringaud F."/>
            <person name="Wincker P."/>
            <person name="Vivares C.P."/>
            <person name="Schwarz R.T."/>
            <person name="Schetters T.P."/>
            <person name="Krause P.J."/>
            <person name="Gorenflot A."/>
            <person name="Berry V."/>
            <person name="Barbe V."/>
            <person name="Ben Mamoun C."/>
        </authorList>
    </citation>
    <scope>NUCLEOTIDE SEQUENCE [LARGE SCALE GENOMIC DNA]</scope>
    <source>
        <strain evidence="12 13">RI</strain>
    </source>
</reference>
<sequence>MFRSVRQSKISEYIKRFSYEPYRIKQFNNYLYKHSVLDVYQMKTLPLALRRGIDSTFNDGLLSVKCIESIKSDRATKVLFECGDSFRIESVLLNFPTHTSLCISSQVGCAYGCKFCATGKIGIKRNLTVDEIVDQIIYFKNMGHRINTISFMGMGEPLSNPNTFHALEILTSEMNISPRKLTISTIGLLPGLSKLSAKYPQINIAYSLHTPFTDQRNDLMPINRMYPFQEVFELLDKHLARTGRRVWIAYVLIKDINDTVDHAQALGNFIRSRPGDVRHLYHVNLIPYNKVQGDCMERVLVDGAKAFEKELNKLSISTSYRNHFGQDIDAACGQLFAKYQINGLKVDDLLVA</sequence>
<keyword evidence="13" id="KW-1185">Reference proteome</keyword>
<dbReference type="InterPro" id="IPR013785">
    <property type="entry name" value="Aldolase_TIM"/>
</dbReference>
<dbReference type="RefSeq" id="XP_021337759.1">
    <property type="nucleotide sequence ID" value="XM_021482541.1"/>
</dbReference>
<dbReference type="PANTHER" id="PTHR30544:SF5">
    <property type="entry name" value="RADICAL SAM CORE DOMAIN-CONTAINING PROTEIN"/>
    <property type="match status" value="1"/>
</dbReference>
<evidence type="ECO:0000256" key="3">
    <source>
        <dbReference type="ARBA" id="ARBA00022485"/>
    </source>
</evidence>
<evidence type="ECO:0000256" key="6">
    <source>
        <dbReference type="ARBA" id="ARBA00022679"/>
    </source>
</evidence>
<evidence type="ECO:0000256" key="2">
    <source>
        <dbReference type="ARBA" id="ARBA00004496"/>
    </source>
</evidence>
<dbReference type="KEGG" id="bmic:BmR1_04g06735"/>
<dbReference type="Gene3D" id="1.10.150.530">
    <property type="match status" value="1"/>
</dbReference>
<dbReference type="CDD" id="cd01335">
    <property type="entry name" value="Radical_SAM"/>
    <property type="match status" value="1"/>
</dbReference>
<dbReference type="Proteomes" id="UP000002899">
    <property type="component" value="Chromosome IV"/>
</dbReference>
<dbReference type="VEuPathDB" id="PiroplasmaDB:BmR1_04g06735"/>
<dbReference type="InterPro" id="IPR007197">
    <property type="entry name" value="rSAM"/>
</dbReference>
<evidence type="ECO:0000259" key="11">
    <source>
        <dbReference type="PROSITE" id="PS51918"/>
    </source>
</evidence>
<evidence type="ECO:0000256" key="7">
    <source>
        <dbReference type="ARBA" id="ARBA00022691"/>
    </source>
</evidence>
<dbReference type="OrthoDB" id="538249at2759"/>
<dbReference type="Gene3D" id="3.20.20.70">
    <property type="entry name" value="Aldolase class I"/>
    <property type="match status" value="1"/>
</dbReference>
<dbReference type="SUPFAM" id="SSF102114">
    <property type="entry name" value="Radical SAM enzymes"/>
    <property type="match status" value="1"/>
</dbReference>
<proteinExistence type="predicted"/>
<dbReference type="EMBL" id="LN871599">
    <property type="protein sequence ID" value="SIO73691.1"/>
    <property type="molecule type" value="Genomic_DNA"/>
</dbReference>
<dbReference type="InterPro" id="IPR004383">
    <property type="entry name" value="rRNA_lsu_MTrfase_RlmN/Cfr"/>
</dbReference>
<dbReference type="GO" id="GO:0051539">
    <property type="term" value="F:4 iron, 4 sulfur cluster binding"/>
    <property type="evidence" value="ECO:0007669"/>
    <property type="project" value="UniProtKB-KW"/>
</dbReference>
<dbReference type="AlphaFoldDB" id="A0A1N6LXV1"/>
<keyword evidence="6 12" id="KW-0808">Transferase</keyword>
<keyword evidence="5 12" id="KW-0489">Methyltransferase</keyword>
<dbReference type="InterPro" id="IPR058240">
    <property type="entry name" value="rSAM_sf"/>
</dbReference>
<comment type="cofactor">
    <cofactor evidence="1">
        <name>[4Fe-4S] cluster</name>
        <dbReference type="ChEBI" id="CHEBI:49883"/>
    </cofactor>
</comment>
<dbReference type="GO" id="GO:0046872">
    <property type="term" value="F:metal ion binding"/>
    <property type="evidence" value="ECO:0007669"/>
    <property type="project" value="UniProtKB-KW"/>
</dbReference>
<reference evidence="12 13" key="2">
    <citation type="journal article" date="2013" name="PLoS ONE">
        <title>Whole genome mapping and re-organization of the nuclear and mitochondrial genomes of Babesia microti isolates.</title>
        <authorList>
            <person name="Cornillot E."/>
            <person name="Dassouli A."/>
            <person name="Garg A."/>
            <person name="Pachikara N."/>
            <person name="Randazzo S."/>
            <person name="Depoix D."/>
            <person name="Carcy B."/>
            <person name="Delbecq S."/>
            <person name="Frutos R."/>
            <person name="Silva J.C."/>
            <person name="Sutton R."/>
            <person name="Krause P.J."/>
            <person name="Mamoun C.B."/>
        </authorList>
    </citation>
    <scope>NUCLEOTIDE SEQUENCE [LARGE SCALE GENOMIC DNA]</scope>
    <source>
        <strain evidence="12 13">RI</strain>
    </source>
</reference>
<dbReference type="GO" id="GO:0008173">
    <property type="term" value="F:RNA methyltransferase activity"/>
    <property type="evidence" value="ECO:0007669"/>
    <property type="project" value="InterPro"/>
</dbReference>
<reference evidence="12 13" key="3">
    <citation type="journal article" date="2016" name="Sci. Rep.">
        <title>Genome-wide diversity and gene expression profiling of Babesia microti isolates identify polymorphic genes that mediate host-pathogen interactions.</title>
        <authorList>
            <person name="Silva J.C."/>
            <person name="Cornillot E."/>
            <person name="McCracken C."/>
            <person name="Usmani-Brown S."/>
            <person name="Dwivedi A."/>
            <person name="Ifeonu O.O."/>
            <person name="Crabtree J."/>
            <person name="Gotia H.T."/>
            <person name="Virji A.Z."/>
            <person name="Reynes C."/>
            <person name="Colinge J."/>
            <person name="Kumar V."/>
            <person name="Lawres L."/>
            <person name="Pazzi J.E."/>
            <person name="Pablo J.V."/>
            <person name="Hung C."/>
            <person name="Brancato J."/>
            <person name="Kumari P."/>
            <person name="Orvis J."/>
            <person name="Tretina K."/>
            <person name="Chibucos M."/>
            <person name="Ott S."/>
            <person name="Sadzewicz L."/>
            <person name="Sengamalay N."/>
            <person name="Shetty A.C."/>
            <person name="Su Q."/>
            <person name="Tallon L."/>
            <person name="Fraser C.M."/>
            <person name="Frutos R."/>
            <person name="Molina D.M."/>
            <person name="Krause P.J."/>
            <person name="Ben Mamoun C."/>
        </authorList>
    </citation>
    <scope>NUCLEOTIDE SEQUENCE [LARGE SCALE GENOMIC DNA]</scope>
    <source>
        <strain evidence="12 13">RI</strain>
    </source>
</reference>
<dbReference type="GeneID" id="24425992"/>
<evidence type="ECO:0000313" key="12">
    <source>
        <dbReference type="EMBL" id="SIO73691.1"/>
    </source>
</evidence>
<keyword evidence="3" id="KW-0004">4Fe-4S</keyword>
<dbReference type="PROSITE" id="PS51918">
    <property type="entry name" value="RADICAL_SAM"/>
    <property type="match status" value="1"/>
</dbReference>
<accession>A0A1N6LXV1</accession>
<evidence type="ECO:0000256" key="4">
    <source>
        <dbReference type="ARBA" id="ARBA00022490"/>
    </source>
</evidence>
<evidence type="ECO:0000256" key="10">
    <source>
        <dbReference type="ARBA" id="ARBA00023014"/>
    </source>
</evidence>
<dbReference type="PIRSF" id="PIRSF006004">
    <property type="entry name" value="CHP00048"/>
    <property type="match status" value="1"/>
</dbReference>
<dbReference type="SFLD" id="SFLDS00029">
    <property type="entry name" value="Radical_SAM"/>
    <property type="match status" value="1"/>
</dbReference>
<evidence type="ECO:0000256" key="8">
    <source>
        <dbReference type="ARBA" id="ARBA00022723"/>
    </source>
</evidence>
<name>A0A1N6LXV1_BABMR</name>
<dbReference type="SFLD" id="SFLDG01062">
    <property type="entry name" value="methyltransferase_(Class_A)"/>
    <property type="match status" value="1"/>
</dbReference>
<evidence type="ECO:0000256" key="5">
    <source>
        <dbReference type="ARBA" id="ARBA00022603"/>
    </source>
</evidence>
<evidence type="ECO:0000313" key="13">
    <source>
        <dbReference type="Proteomes" id="UP000002899"/>
    </source>
</evidence>
<dbReference type="InterPro" id="IPR040072">
    <property type="entry name" value="Methyltransferase_A"/>
</dbReference>
<dbReference type="EC" id="2.1.1.224" evidence="12"/>
<comment type="subcellular location">
    <subcellularLocation>
        <location evidence="2">Cytoplasm</location>
    </subcellularLocation>
</comment>
<dbReference type="GO" id="GO:0070475">
    <property type="term" value="P:rRNA base methylation"/>
    <property type="evidence" value="ECO:0007669"/>
    <property type="project" value="TreeGrafter"/>
</dbReference>
<protein>
    <submittedName>
        <fullName evidence="12">RlmN, ribosomal RNA large subunit methyltransferase N</fullName>
        <ecNumber evidence="12">2.1.1.224</ecNumber>
    </submittedName>
</protein>
<gene>
    <name evidence="12" type="ORF">BmR1_04g06735</name>
</gene>
<dbReference type="Pfam" id="PF04055">
    <property type="entry name" value="Radical_SAM"/>
    <property type="match status" value="1"/>
</dbReference>
<organism evidence="12 13">
    <name type="scientific">Babesia microti (strain RI)</name>
    <dbReference type="NCBI Taxonomy" id="1133968"/>
    <lineage>
        <taxon>Eukaryota</taxon>
        <taxon>Sar</taxon>
        <taxon>Alveolata</taxon>
        <taxon>Apicomplexa</taxon>
        <taxon>Aconoidasida</taxon>
        <taxon>Piroplasmida</taxon>
        <taxon>Babesiidae</taxon>
        <taxon>Babesia</taxon>
    </lineage>
</organism>
<keyword evidence="9" id="KW-0408">Iron</keyword>
<keyword evidence="4" id="KW-0963">Cytoplasm</keyword>
<evidence type="ECO:0000256" key="9">
    <source>
        <dbReference type="ARBA" id="ARBA00023004"/>
    </source>
</evidence>
<dbReference type="PANTHER" id="PTHR30544">
    <property type="entry name" value="23S RRNA METHYLTRANSFERASE"/>
    <property type="match status" value="1"/>
</dbReference>
<keyword evidence="8" id="KW-0479">Metal-binding</keyword>
<dbReference type="GO" id="GO:0005737">
    <property type="term" value="C:cytoplasm"/>
    <property type="evidence" value="ECO:0007669"/>
    <property type="project" value="UniProtKB-SubCell"/>
</dbReference>
<dbReference type="GO" id="GO:0030488">
    <property type="term" value="P:tRNA methylation"/>
    <property type="evidence" value="ECO:0007669"/>
    <property type="project" value="TreeGrafter"/>
</dbReference>
<keyword evidence="7" id="KW-0949">S-adenosyl-L-methionine</keyword>
<feature type="domain" description="Radical SAM core" evidence="11">
    <location>
        <begin position="95"/>
        <end position="321"/>
    </location>
</feature>
<keyword evidence="10" id="KW-0411">Iron-sulfur</keyword>
<evidence type="ECO:0000256" key="1">
    <source>
        <dbReference type="ARBA" id="ARBA00001966"/>
    </source>
</evidence>
<dbReference type="SFLD" id="SFLDF00275">
    <property type="entry name" value="adenosine_C2_methyltransferase"/>
    <property type="match status" value="1"/>
</dbReference>